<dbReference type="GO" id="GO:0008199">
    <property type="term" value="F:ferric iron binding"/>
    <property type="evidence" value="ECO:0007669"/>
    <property type="project" value="InterPro"/>
</dbReference>
<feature type="binding site" evidence="5">
    <location>
        <position position="125"/>
    </location>
    <ligand>
        <name>Fe cation</name>
        <dbReference type="ChEBI" id="CHEBI:24875"/>
        <label>1</label>
    </ligand>
</feature>
<keyword evidence="4 5" id="KW-0408">Iron</keyword>
<evidence type="ECO:0000256" key="2">
    <source>
        <dbReference type="ARBA" id="ARBA00022723"/>
    </source>
</evidence>
<dbReference type="InterPro" id="IPR041719">
    <property type="entry name" value="Ferritin_prok"/>
</dbReference>
<evidence type="ECO:0000256" key="6">
    <source>
        <dbReference type="RuleBase" id="RU361145"/>
    </source>
</evidence>
<dbReference type="AlphaFoldDB" id="F2N7B9"/>
<keyword evidence="1 6" id="KW-0409">Iron storage</keyword>
<feature type="domain" description="Ferritin-like diiron" evidence="8">
    <location>
        <begin position="31"/>
        <end position="176"/>
    </location>
</feature>
<evidence type="ECO:0000256" key="4">
    <source>
        <dbReference type="ARBA" id="ARBA00023004"/>
    </source>
</evidence>
<sequence length="202" mass="23374">MTRRGSESQQRTKPTRTRVDQTDTLGDMIDMAMDTKVYEALNAQINAEFYSAYLYVTFADYYEERGLKGFASWYVIQSREELDHGMALRRYLLDNEQTPVLEAIEKPTETFDDDLAPVVAGLVHEEYVTGLINHCYEVASSVHDVRAMQMLDWFVREQAEEEMNARDMISNMKLFGSDPKGLFDLDRENQMRVYTPLTALPL</sequence>
<dbReference type="InterPro" id="IPR012347">
    <property type="entry name" value="Ferritin-like"/>
</dbReference>
<dbReference type="EMBL" id="CP002628">
    <property type="protein sequence ID" value="AEB06594.1"/>
    <property type="molecule type" value="Genomic_DNA"/>
</dbReference>
<dbReference type="STRING" id="700015.Corgl_0476"/>
<dbReference type="PANTHER" id="PTHR11431">
    <property type="entry name" value="FERRITIN"/>
    <property type="match status" value="1"/>
</dbReference>
<dbReference type="PANTHER" id="PTHR11431:SF127">
    <property type="entry name" value="BACTERIAL NON-HEME FERRITIN"/>
    <property type="match status" value="1"/>
</dbReference>
<keyword evidence="3" id="KW-0560">Oxidoreductase</keyword>
<dbReference type="Gene3D" id="1.20.1260.10">
    <property type="match status" value="1"/>
</dbReference>
<keyword evidence="2 5" id="KW-0479">Metal-binding</keyword>
<dbReference type="SUPFAM" id="SSF47240">
    <property type="entry name" value="Ferritin-like"/>
    <property type="match status" value="1"/>
</dbReference>
<organism evidence="9 10">
    <name type="scientific">Coriobacterium glomerans (strain ATCC 49209 / DSM 20642 / JCM 10262 / PW2)</name>
    <dbReference type="NCBI Taxonomy" id="700015"/>
    <lineage>
        <taxon>Bacteria</taxon>
        <taxon>Bacillati</taxon>
        <taxon>Actinomycetota</taxon>
        <taxon>Coriobacteriia</taxon>
        <taxon>Coriobacteriales</taxon>
        <taxon>Coriobacteriaceae</taxon>
        <taxon>Coriobacterium</taxon>
    </lineage>
</organism>
<dbReference type="Proteomes" id="UP000006851">
    <property type="component" value="Chromosome"/>
</dbReference>
<evidence type="ECO:0000313" key="10">
    <source>
        <dbReference type="Proteomes" id="UP000006851"/>
    </source>
</evidence>
<dbReference type="InterPro" id="IPR001519">
    <property type="entry name" value="Ferritin"/>
</dbReference>
<protein>
    <recommendedName>
        <fullName evidence="6">Ferritin</fullName>
    </recommendedName>
</protein>
<evidence type="ECO:0000256" key="7">
    <source>
        <dbReference type="SAM" id="MobiDB-lite"/>
    </source>
</evidence>
<dbReference type="GO" id="GO:0008198">
    <property type="term" value="F:ferrous iron binding"/>
    <property type="evidence" value="ECO:0007669"/>
    <property type="project" value="TreeGrafter"/>
</dbReference>
<evidence type="ECO:0000256" key="3">
    <source>
        <dbReference type="ARBA" id="ARBA00023002"/>
    </source>
</evidence>
<proteinExistence type="predicted"/>
<dbReference type="InterPro" id="IPR009040">
    <property type="entry name" value="Ferritin-like_diiron"/>
</dbReference>
<dbReference type="Pfam" id="PF00210">
    <property type="entry name" value="Ferritin"/>
    <property type="match status" value="1"/>
</dbReference>
<dbReference type="InterPro" id="IPR008331">
    <property type="entry name" value="Ferritin_DPS_dom"/>
</dbReference>
<feature type="binding site" evidence="5">
    <location>
        <position position="84"/>
    </location>
    <ligand>
        <name>Fe cation</name>
        <dbReference type="ChEBI" id="CHEBI:24875"/>
        <label>1</label>
    </ligand>
</feature>
<feature type="binding site" evidence="5">
    <location>
        <position position="48"/>
    </location>
    <ligand>
        <name>Fe cation</name>
        <dbReference type="ChEBI" id="CHEBI:24875"/>
        <label>1</label>
    </ligand>
</feature>
<dbReference type="GO" id="GO:0006879">
    <property type="term" value="P:intracellular iron ion homeostasis"/>
    <property type="evidence" value="ECO:0007669"/>
    <property type="project" value="UniProtKB-KW"/>
</dbReference>
<evidence type="ECO:0000256" key="1">
    <source>
        <dbReference type="ARBA" id="ARBA00022434"/>
    </source>
</evidence>
<name>F2N7B9_CORGP</name>
<dbReference type="GO" id="GO:0005829">
    <property type="term" value="C:cytosol"/>
    <property type="evidence" value="ECO:0007669"/>
    <property type="project" value="TreeGrafter"/>
</dbReference>
<dbReference type="HOGENOM" id="CLU_065681_1_2_11"/>
<dbReference type="KEGG" id="cgo:Corgl_0476"/>
<keyword evidence="10" id="KW-1185">Reference proteome</keyword>
<dbReference type="GO" id="GO:0006826">
    <property type="term" value="P:iron ion transport"/>
    <property type="evidence" value="ECO:0007669"/>
    <property type="project" value="InterPro"/>
</dbReference>
<dbReference type="InterPro" id="IPR009078">
    <property type="entry name" value="Ferritin-like_SF"/>
</dbReference>
<feature type="region of interest" description="Disordered" evidence="7">
    <location>
        <begin position="1"/>
        <end position="20"/>
    </location>
</feature>
<feature type="binding site" evidence="5">
    <location>
        <position position="158"/>
    </location>
    <ligand>
        <name>Fe cation</name>
        <dbReference type="ChEBI" id="CHEBI:24875"/>
        <label>1</label>
    </ligand>
</feature>
<dbReference type="eggNOG" id="COG1528">
    <property type="taxonomic scope" value="Bacteria"/>
</dbReference>
<dbReference type="GO" id="GO:0004322">
    <property type="term" value="F:ferroxidase activity"/>
    <property type="evidence" value="ECO:0007669"/>
    <property type="project" value="TreeGrafter"/>
</dbReference>
<dbReference type="PROSITE" id="PS50905">
    <property type="entry name" value="FERRITIN_LIKE"/>
    <property type="match status" value="1"/>
</dbReference>
<evidence type="ECO:0000256" key="5">
    <source>
        <dbReference type="PIRSR" id="PIRSR601519-1"/>
    </source>
</evidence>
<gene>
    <name evidence="9" type="ordered locus">Corgl_0476</name>
</gene>
<feature type="binding site" evidence="5">
    <location>
        <position position="81"/>
    </location>
    <ligand>
        <name>Fe cation</name>
        <dbReference type="ChEBI" id="CHEBI:24875"/>
        <label>1</label>
    </ligand>
</feature>
<evidence type="ECO:0000313" key="9">
    <source>
        <dbReference type="EMBL" id="AEB06594.1"/>
    </source>
</evidence>
<dbReference type="CDD" id="cd01055">
    <property type="entry name" value="Nonheme_Ferritin"/>
    <property type="match status" value="1"/>
</dbReference>
<accession>F2N7B9</accession>
<evidence type="ECO:0000259" key="8">
    <source>
        <dbReference type="PROSITE" id="PS50905"/>
    </source>
</evidence>
<reference evidence="10" key="1">
    <citation type="journal article" date="2013" name="Stand. Genomic Sci.">
        <title>Complete genome sequence of Coriobacterium glomerans type strain (PW2(T)) from the midgut of Pyrrhocoris apterus L. (red soldier bug).</title>
        <authorList>
            <person name="Stackebrandt E."/>
            <person name="Zeytun A."/>
            <person name="Lapidus A."/>
            <person name="Nolan M."/>
            <person name="Lucas S."/>
            <person name="Hammon N."/>
            <person name="Deshpande S."/>
            <person name="Cheng J.F."/>
            <person name="Tapia R."/>
            <person name="Goodwin L.A."/>
            <person name="Pitluck S."/>
            <person name="Liolios K."/>
            <person name="Pagani I."/>
            <person name="Ivanova N."/>
            <person name="Mavromatis K."/>
            <person name="Mikhailova N."/>
            <person name="Huntemann M."/>
            <person name="Pati A."/>
            <person name="Chen A."/>
            <person name="Palaniappan K."/>
            <person name="Chang Y.J."/>
            <person name="Land M."/>
            <person name="Hauser L."/>
            <person name="Rohde M."/>
            <person name="Pukall R."/>
            <person name="Goker M."/>
            <person name="Detter J.C."/>
            <person name="Woyke T."/>
            <person name="Bristow J."/>
            <person name="Eisen J.A."/>
            <person name="Markowitz V."/>
            <person name="Hugenholtz P."/>
            <person name="Kyrpides N.C."/>
            <person name="Klenk H.P."/>
        </authorList>
    </citation>
    <scope>NUCLEOTIDE SEQUENCE</scope>
    <source>
        <strain evidence="10">ATCC 49209 / DSM 20642 / JCM 10262 / PW2</strain>
    </source>
</reference>